<evidence type="ECO:0000313" key="1">
    <source>
        <dbReference type="EMBL" id="PKR86801.1"/>
    </source>
</evidence>
<dbReference type="Proteomes" id="UP000233440">
    <property type="component" value="Unassembled WGS sequence"/>
</dbReference>
<dbReference type="EMBL" id="PIQO01000001">
    <property type="protein sequence ID" value="PKR86801.1"/>
    <property type="molecule type" value="Genomic_DNA"/>
</dbReference>
<keyword evidence="2" id="KW-1185">Reference proteome</keyword>
<organism evidence="1 2">
    <name type="scientific">Heyndrickxia camelliae</name>
    <dbReference type="NCBI Taxonomy" id="1707093"/>
    <lineage>
        <taxon>Bacteria</taxon>
        <taxon>Bacillati</taxon>
        <taxon>Bacillota</taxon>
        <taxon>Bacilli</taxon>
        <taxon>Bacillales</taxon>
        <taxon>Bacillaceae</taxon>
        <taxon>Heyndrickxia</taxon>
    </lineage>
</organism>
<dbReference type="RefSeq" id="WP_101352450.1">
    <property type="nucleotide sequence ID" value="NZ_PIQO01000001.1"/>
</dbReference>
<accession>A0A2N3LQ94</accession>
<name>A0A2N3LQ94_9BACI</name>
<gene>
    <name evidence="1" type="ORF">CWO92_01695</name>
</gene>
<evidence type="ECO:0008006" key="3">
    <source>
        <dbReference type="Google" id="ProtNLM"/>
    </source>
</evidence>
<protein>
    <recommendedName>
        <fullName evidence="3">DUF4855 domain-containing protein</fullName>
    </recommendedName>
</protein>
<dbReference type="InterPro" id="IPR032329">
    <property type="entry name" value="DUF4855"/>
</dbReference>
<dbReference type="AlphaFoldDB" id="A0A2N3LQ94"/>
<dbReference type="OrthoDB" id="3799295at2"/>
<comment type="caution">
    <text evidence="1">The sequence shown here is derived from an EMBL/GenBank/DDBJ whole genome shotgun (WGS) entry which is preliminary data.</text>
</comment>
<evidence type="ECO:0000313" key="2">
    <source>
        <dbReference type="Proteomes" id="UP000233440"/>
    </source>
</evidence>
<reference evidence="1 2" key="1">
    <citation type="submission" date="2017-11" db="EMBL/GenBank/DDBJ databases">
        <title>Bacillus camelliae sp. nov., isolated from pu'er tea.</title>
        <authorList>
            <person name="Niu L."/>
        </authorList>
    </citation>
    <scope>NUCLEOTIDE SEQUENCE [LARGE SCALE GENOMIC DNA]</scope>
    <source>
        <strain evidence="1 2">7578-1</strain>
    </source>
</reference>
<dbReference type="Pfam" id="PF16147">
    <property type="entry name" value="DUF4855"/>
    <property type="match status" value="1"/>
</dbReference>
<sequence length="333" mass="38870">MQNGYMTAKELGIQNHICVLPYGENSDTGKPLWSTVDLKPYQSYLVNGRSADRLFRGFIFNPINGREEHYIHPIYADFGELADIEDWKIALERLFTNDYNLDALAINTKPGFKTDVWVTIPYPNPSQTNFGTVNDRELNFNNDADREEAVKWWILNFQNKWNLATSLHEALSFKGFVWQRSSITASDENLVKSTNQFIRNNGFLSLWLQQYGSCGCPDWKEFGFDASCTNPNFYGNTDQDFSWIANSTVFANYYRLGMQIFFGKGDLFKDRHLYDYLNYGIYNNYMNDSLLVYQFPNQTMREIYENNHDQYIALYSFTRKTYQPVYPTAAFPA</sequence>
<proteinExistence type="predicted"/>